<proteinExistence type="predicted"/>
<accession>A0AAN8SG86</accession>
<dbReference type="AlphaFoldDB" id="A0AAN8SG86"/>
<reference evidence="1 2" key="1">
    <citation type="submission" date="2023-10" db="EMBL/GenBank/DDBJ databases">
        <title>Genomes of two closely related lineages of the louse Polyplax serrata with different host specificities.</title>
        <authorList>
            <person name="Martinu J."/>
            <person name="Tarabai H."/>
            <person name="Stefka J."/>
            <person name="Hypsa V."/>
        </authorList>
    </citation>
    <scope>NUCLEOTIDE SEQUENCE [LARGE SCALE GENOMIC DNA]</scope>
    <source>
        <strain evidence="1">HR10_N</strain>
    </source>
</reference>
<organism evidence="1 2">
    <name type="scientific">Polyplax serrata</name>
    <name type="common">Common mouse louse</name>
    <dbReference type="NCBI Taxonomy" id="468196"/>
    <lineage>
        <taxon>Eukaryota</taxon>
        <taxon>Metazoa</taxon>
        <taxon>Ecdysozoa</taxon>
        <taxon>Arthropoda</taxon>
        <taxon>Hexapoda</taxon>
        <taxon>Insecta</taxon>
        <taxon>Pterygota</taxon>
        <taxon>Neoptera</taxon>
        <taxon>Paraneoptera</taxon>
        <taxon>Psocodea</taxon>
        <taxon>Troctomorpha</taxon>
        <taxon>Phthiraptera</taxon>
        <taxon>Anoplura</taxon>
        <taxon>Polyplacidae</taxon>
        <taxon>Polyplax</taxon>
    </lineage>
</organism>
<name>A0AAN8SG86_POLSC</name>
<comment type="caution">
    <text evidence="1">The sequence shown here is derived from an EMBL/GenBank/DDBJ whole genome shotgun (WGS) entry which is preliminary data.</text>
</comment>
<evidence type="ECO:0000313" key="1">
    <source>
        <dbReference type="EMBL" id="KAK6644281.1"/>
    </source>
</evidence>
<dbReference type="EMBL" id="JAWJWE010000001">
    <property type="protein sequence ID" value="KAK6644281.1"/>
    <property type="molecule type" value="Genomic_DNA"/>
</dbReference>
<sequence length="126" mass="13914">MTNYMVLEKHEVVKSQSDIVGGPFSQGNQSLRVHLIGQIPEKYWACREVRLDLVPGGSKPPITLGNPGCASVRIGFLFSDTTLFNPVSSVSDMVIYETEVTGEPKITLISAVVKLKNEQVVIYEIY</sequence>
<protein>
    <submittedName>
        <fullName evidence="1">Uncharacterized protein</fullName>
    </submittedName>
</protein>
<dbReference type="Proteomes" id="UP001372834">
    <property type="component" value="Unassembled WGS sequence"/>
</dbReference>
<evidence type="ECO:0000313" key="2">
    <source>
        <dbReference type="Proteomes" id="UP001372834"/>
    </source>
</evidence>
<gene>
    <name evidence="1" type="ORF">RUM43_000548</name>
</gene>